<dbReference type="AlphaFoldDB" id="A0AA37SMW6"/>
<reference evidence="2" key="1">
    <citation type="journal article" date="2014" name="Int. J. Syst. Evol. Microbiol.">
        <title>Complete genome sequence of Corynebacterium casei LMG S-19264T (=DSM 44701T), isolated from a smear-ripened cheese.</title>
        <authorList>
            <consortium name="US DOE Joint Genome Institute (JGI-PGF)"/>
            <person name="Walter F."/>
            <person name="Albersmeier A."/>
            <person name="Kalinowski J."/>
            <person name="Ruckert C."/>
        </authorList>
    </citation>
    <scope>NUCLEOTIDE SEQUENCE</scope>
    <source>
        <strain evidence="2">NBRC 108769</strain>
    </source>
</reference>
<dbReference type="SUPFAM" id="SSF82171">
    <property type="entry name" value="DPP6 N-terminal domain-like"/>
    <property type="match status" value="1"/>
</dbReference>
<dbReference type="Proteomes" id="UP001156666">
    <property type="component" value="Unassembled WGS sequence"/>
</dbReference>
<sequence length="308" mass="34998">MNYPCLILFIFLSAATLSYGQEKETQLVTTINTPLNERDFTVSPDGSVVYFTRSLLDNKTRVILKAKKNGADYSNIELASFSGKFNDLEPFFSPDGMRLYFASNRNAEQTAEKDDYDIWYIERLSNGEWSKALRLPDIINTEKDEFYPAVSANGNLYFTGVRENGVGTEDIFLSKFVNGEYQLPLPLSESINTKTYEFNAYVNSTEDLIIFSSYGRADDLGGGDLYYSVKDEHGKWKTAIHFGSDINTKSLDYCPYYHAGSGVLYFTSNIGREKLEIHNVDELDIEILNELNGFGNIYQIAFRFEAKN</sequence>
<dbReference type="EMBL" id="BSOH01000001">
    <property type="protein sequence ID" value="GLR15831.1"/>
    <property type="molecule type" value="Genomic_DNA"/>
</dbReference>
<feature type="signal peptide" evidence="1">
    <location>
        <begin position="1"/>
        <end position="20"/>
    </location>
</feature>
<evidence type="ECO:0008006" key="4">
    <source>
        <dbReference type="Google" id="ProtNLM"/>
    </source>
</evidence>
<keyword evidence="3" id="KW-1185">Reference proteome</keyword>
<comment type="caution">
    <text evidence="2">The sequence shown here is derived from an EMBL/GenBank/DDBJ whole genome shotgun (WGS) entry which is preliminary data.</text>
</comment>
<dbReference type="Pfam" id="PF07676">
    <property type="entry name" value="PD40"/>
    <property type="match status" value="3"/>
</dbReference>
<evidence type="ECO:0000313" key="2">
    <source>
        <dbReference type="EMBL" id="GLR15831.1"/>
    </source>
</evidence>
<dbReference type="Gene3D" id="2.120.10.30">
    <property type="entry name" value="TolB, C-terminal domain"/>
    <property type="match status" value="1"/>
</dbReference>
<dbReference type="RefSeq" id="WP_235294590.1">
    <property type="nucleotide sequence ID" value="NZ_BSOH01000001.1"/>
</dbReference>
<protein>
    <recommendedName>
        <fullName evidence="4">WD40-like Beta Propeller Repeat</fullName>
    </recommendedName>
</protein>
<accession>A0AA37SMW6</accession>
<evidence type="ECO:0000256" key="1">
    <source>
        <dbReference type="SAM" id="SignalP"/>
    </source>
</evidence>
<dbReference type="InterPro" id="IPR011042">
    <property type="entry name" value="6-blade_b-propeller_TolB-like"/>
</dbReference>
<evidence type="ECO:0000313" key="3">
    <source>
        <dbReference type="Proteomes" id="UP001156666"/>
    </source>
</evidence>
<keyword evidence="1" id="KW-0732">Signal</keyword>
<dbReference type="InterPro" id="IPR011659">
    <property type="entry name" value="WD40"/>
</dbReference>
<organism evidence="2 3">
    <name type="scientific">Portibacter lacus</name>
    <dbReference type="NCBI Taxonomy" id="1099794"/>
    <lineage>
        <taxon>Bacteria</taxon>
        <taxon>Pseudomonadati</taxon>
        <taxon>Bacteroidota</taxon>
        <taxon>Saprospiria</taxon>
        <taxon>Saprospirales</taxon>
        <taxon>Haliscomenobacteraceae</taxon>
        <taxon>Portibacter</taxon>
    </lineage>
</organism>
<feature type="chain" id="PRO_5041365113" description="WD40-like Beta Propeller Repeat" evidence="1">
    <location>
        <begin position="21"/>
        <end position="308"/>
    </location>
</feature>
<proteinExistence type="predicted"/>
<name>A0AA37SMW6_9BACT</name>
<gene>
    <name evidence="2" type="ORF">GCM10007940_04460</name>
</gene>
<reference evidence="2" key="2">
    <citation type="submission" date="2023-01" db="EMBL/GenBank/DDBJ databases">
        <title>Draft genome sequence of Portibacter lacus strain NBRC 108769.</title>
        <authorList>
            <person name="Sun Q."/>
            <person name="Mori K."/>
        </authorList>
    </citation>
    <scope>NUCLEOTIDE SEQUENCE</scope>
    <source>
        <strain evidence="2">NBRC 108769</strain>
    </source>
</reference>